<feature type="domain" description="C3H1-type" evidence="16">
    <location>
        <begin position="259"/>
        <end position="284"/>
    </location>
</feature>
<comment type="cofactor">
    <cofactor evidence="1 14">
        <name>FMN</name>
        <dbReference type="ChEBI" id="CHEBI:58210"/>
    </cofactor>
</comment>
<evidence type="ECO:0000313" key="17">
    <source>
        <dbReference type="EMBL" id="KAK5983893.1"/>
    </source>
</evidence>
<dbReference type="CDD" id="cd02801">
    <property type="entry name" value="DUS_like_FMN"/>
    <property type="match status" value="1"/>
</dbReference>
<comment type="similarity">
    <text evidence="14">Belongs to the dus family. Dus3 subfamily.</text>
</comment>
<dbReference type="InterPro" id="IPR013785">
    <property type="entry name" value="Aldolase_TIM"/>
</dbReference>
<evidence type="ECO:0000259" key="16">
    <source>
        <dbReference type="PROSITE" id="PS50103"/>
    </source>
</evidence>
<evidence type="ECO:0000256" key="6">
    <source>
        <dbReference type="ARBA" id="ARBA00022694"/>
    </source>
</evidence>
<comment type="function">
    <text evidence="12">Catalyzes the synthesis of dihydrouridine, a modified base, in various RNAs, such as tRNAs, mRNAs and some long non-coding RNAs (lncRNAs). Mainly modifies the uridine in position 47 (U47) in the D-loop of most cytoplasmic tRNAs. Also able to mediate the formation of dihydrouridine in some mRNAs, thereby regulating their translation.</text>
</comment>
<feature type="compositionally biased region" description="Basic residues" evidence="15">
    <location>
        <begin position="194"/>
        <end position="204"/>
    </location>
</feature>
<evidence type="ECO:0000256" key="1">
    <source>
        <dbReference type="ARBA" id="ARBA00001917"/>
    </source>
</evidence>
<dbReference type="InterPro" id="IPR057991">
    <property type="entry name" value="TPR_TAF2_C"/>
</dbReference>
<keyword evidence="5 14" id="KW-0288">FMN</keyword>
<dbReference type="Gene3D" id="4.10.1000.10">
    <property type="entry name" value="Zinc finger, CCCH-type"/>
    <property type="match status" value="1"/>
</dbReference>
<evidence type="ECO:0000256" key="12">
    <source>
        <dbReference type="ARBA" id="ARBA00045365"/>
    </source>
</evidence>
<dbReference type="InterPro" id="IPR042097">
    <property type="entry name" value="Aminopeptidase_N-like_N_sf"/>
</dbReference>
<dbReference type="SUPFAM" id="SSF63737">
    <property type="entry name" value="Leukotriene A4 hydrolase N-terminal domain"/>
    <property type="match status" value="1"/>
</dbReference>
<feature type="zinc finger region" description="C3H1-type" evidence="13">
    <location>
        <begin position="259"/>
        <end position="284"/>
    </location>
</feature>
<reference evidence="17 18" key="1">
    <citation type="submission" date="2019-10" db="EMBL/GenBank/DDBJ databases">
        <title>Assembly and Annotation for the nematode Trichostrongylus colubriformis.</title>
        <authorList>
            <person name="Martin J."/>
        </authorList>
    </citation>
    <scope>NUCLEOTIDE SEQUENCE [LARGE SCALE GENOMIC DNA]</scope>
    <source>
        <strain evidence="17">G859</strain>
        <tissue evidence="17">Whole worm</tissue>
    </source>
</reference>
<organism evidence="17 18">
    <name type="scientific">Trichostrongylus colubriformis</name>
    <name type="common">Black scour worm</name>
    <dbReference type="NCBI Taxonomy" id="6319"/>
    <lineage>
        <taxon>Eukaryota</taxon>
        <taxon>Metazoa</taxon>
        <taxon>Ecdysozoa</taxon>
        <taxon>Nematoda</taxon>
        <taxon>Chromadorea</taxon>
        <taxon>Rhabditida</taxon>
        <taxon>Rhabditina</taxon>
        <taxon>Rhabditomorpha</taxon>
        <taxon>Strongyloidea</taxon>
        <taxon>Trichostrongylidae</taxon>
        <taxon>Trichostrongylus</taxon>
    </lineage>
</organism>
<evidence type="ECO:0000256" key="4">
    <source>
        <dbReference type="ARBA" id="ARBA00022630"/>
    </source>
</evidence>
<feature type="region of interest" description="Disordered" evidence="15">
    <location>
        <begin position="1581"/>
        <end position="1600"/>
    </location>
</feature>
<feature type="region of interest" description="Disordered" evidence="15">
    <location>
        <begin position="1535"/>
        <end position="1565"/>
    </location>
</feature>
<dbReference type="SUPFAM" id="SSF55486">
    <property type="entry name" value="Metalloproteases ('zincins'), catalytic domain"/>
    <property type="match status" value="1"/>
</dbReference>
<dbReference type="Gene3D" id="3.20.20.70">
    <property type="entry name" value="Aldolase class I"/>
    <property type="match status" value="1"/>
</dbReference>
<gene>
    <name evidence="17" type="ORF">GCK32_000850</name>
</gene>
<feature type="zinc finger region" description="C3H1-type" evidence="13">
    <location>
        <begin position="218"/>
        <end position="246"/>
    </location>
</feature>
<accession>A0AAN8G964</accession>
<dbReference type="GO" id="GO:0016251">
    <property type="term" value="F:RNA polymerase II general transcription initiation factor activity"/>
    <property type="evidence" value="ECO:0007669"/>
    <property type="project" value="TreeGrafter"/>
</dbReference>
<dbReference type="Gene3D" id="2.60.40.1730">
    <property type="entry name" value="tricorn interacting facor f3 domain"/>
    <property type="match status" value="1"/>
</dbReference>
<dbReference type="Pfam" id="PF25577">
    <property type="entry name" value="TPR_TAF2_C"/>
    <property type="match status" value="1"/>
</dbReference>
<dbReference type="EMBL" id="WIXE01003499">
    <property type="protein sequence ID" value="KAK5983893.1"/>
    <property type="molecule type" value="Genomic_DNA"/>
</dbReference>
<dbReference type="InterPro" id="IPR037813">
    <property type="entry name" value="TAF2"/>
</dbReference>
<feature type="region of interest" description="Disordered" evidence="15">
    <location>
        <begin position="165"/>
        <end position="209"/>
    </location>
</feature>
<feature type="compositionally biased region" description="Basic and acidic residues" evidence="15">
    <location>
        <begin position="1543"/>
        <end position="1559"/>
    </location>
</feature>
<keyword evidence="13 14" id="KW-0863">Zinc-finger</keyword>
<dbReference type="InterPro" id="IPR027268">
    <property type="entry name" value="Peptidase_M4/M1_CTD_sf"/>
</dbReference>
<keyword evidence="18" id="KW-1185">Reference proteome</keyword>
<keyword evidence="9" id="KW-0520">NAD</keyword>
<evidence type="ECO:0000256" key="3">
    <source>
        <dbReference type="ARBA" id="ARBA00010937"/>
    </source>
</evidence>
<evidence type="ECO:0000256" key="15">
    <source>
        <dbReference type="SAM" id="MobiDB-lite"/>
    </source>
</evidence>
<evidence type="ECO:0000256" key="2">
    <source>
        <dbReference type="ARBA" id="ARBA00004123"/>
    </source>
</evidence>
<dbReference type="GO" id="GO:0008270">
    <property type="term" value="F:zinc ion binding"/>
    <property type="evidence" value="ECO:0007669"/>
    <property type="project" value="UniProtKB-KW"/>
</dbReference>
<dbReference type="SUPFAM" id="SSF51395">
    <property type="entry name" value="FMN-linked oxidoreductases"/>
    <property type="match status" value="1"/>
</dbReference>
<dbReference type="Gene3D" id="1.10.390.10">
    <property type="entry name" value="Neutral Protease Domain 2"/>
    <property type="match status" value="1"/>
</dbReference>
<dbReference type="GO" id="GO:0003682">
    <property type="term" value="F:chromatin binding"/>
    <property type="evidence" value="ECO:0007669"/>
    <property type="project" value="TreeGrafter"/>
</dbReference>
<dbReference type="InterPro" id="IPR046465">
    <property type="entry name" value="BORCS6_C"/>
</dbReference>
<evidence type="ECO:0000256" key="11">
    <source>
        <dbReference type="ARBA" id="ARBA00023242"/>
    </source>
</evidence>
<dbReference type="InterPro" id="IPR057345">
    <property type="entry name" value="Ig-like_TAF2"/>
</dbReference>
<dbReference type="InterPro" id="IPR018517">
    <property type="entry name" value="tRNA_hU_synthase_CS"/>
</dbReference>
<evidence type="ECO:0000256" key="5">
    <source>
        <dbReference type="ARBA" id="ARBA00022643"/>
    </source>
</evidence>
<dbReference type="Proteomes" id="UP001331761">
    <property type="component" value="Unassembled WGS sequence"/>
</dbReference>
<evidence type="ECO:0000313" key="18">
    <source>
        <dbReference type="Proteomes" id="UP001331761"/>
    </source>
</evidence>
<dbReference type="PROSITE" id="PS01136">
    <property type="entry name" value="UPF0034"/>
    <property type="match status" value="1"/>
</dbReference>
<comment type="subcellular location">
    <subcellularLocation>
        <location evidence="2">Nucleus</location>
    </subcellularLocation>
</comment>
<sequence>MGDFANTGALASIAATSSSATLNCNPTRKRGKEAAGKRDSAARLHILDSHMRLNFLHQSAMHLSCQSSAINDGYAKLARRYAKLFKDVLKTERVKIMSDVGRTFCRKCRQVERCELNFVQRKLIQRKCLLCGHARNYEWNMDHLSRNERNWRDILRNDKVDRSDEVSDVKSISGDIDHEGSVPPSSPISERKSDRRSRKGMNKNRMKEMKQAETIIRASNARLCPSVIQPVKCKFGEKCNLMHDISAFLARKPADIGEACPLFEARGTCPFSYACRFGGAHIDTDGKQISKEPTVPYEKTLNGSSMHIQIALRKRTFDFSRSDKVVNAVKEGKLGSMEREKAKLDMKSLNGKKYLAPLTTVGNLPFRRLCVSLGADITCGEMAMATSLLSGTPSEYSLAKRHPSEKIFGMQLAGGFADSMAKATQILVDEMNIDFIDVNMGCPIDMVNQKGAGCALPNRPSKMIEVLSAMRCVMGSVPLTVKLRTGVQEGTLTATESIRLMVASPFARPDLITFHPRSKEQRYTRLANWDFVNPCVEECADVPLWVCGDILSWQEYYTICELWSRSLGERRCWSRTHSTFSVRVAIFSMQILGVVGGMKREPSSAMDWTSMNGADAKPPALDRVAPYGIQARVNGNDAGGDRQYQGQQGEGGVVNGEVEDDLQAAPGIEVRGEIRVLAQTLASQTSSFSIMEALPRYYSTVCERDAFLEITIPEALRLTIQLLKCITIVVDIVVERPSQGIKFVYNVAPDGTIDKGAHVFTYRSSLLTSTREWLPCVDAPDQLALWRLHITCDSWLTAVASGDLVGFDTLADKRLRTWNYQQLIPTAACSIGFAVGQFSTYTLSDMAEVTNFAPVGLLSLLKHTVAPLDKILEYFEELLSCRFPYPTYKQVFVDMIPDEVTSYSSMTLFPISTLHHKKIIDVVQECRQTLALGVSQQFFGCFVSPGHFLDSWLVRSLSRQVVFRFITSLYIEKIFGTSEYLFQIKKLLNAVCDYESQWGKVLHKILSVGQQMAERRDRPATWTHLVISTETFFRTVTNVTGQEIPTFMEQWIYNGGHASFRVQYVFNRKRNMIELEVKQKVEPGNGRLRYVGPLTVLVQELDGSFSHTVQIDGDVSRADLQCHSKGRRQKKKRVPLYSGDDVEVDLSNMDPDSPVLWIRLDPELHLIRSLMINQPDYQWEYMLRYERDVLAQLQALERLQLCPNPQSRDVLLETISNDNFFYRVRCHAAYALTEVLNKMPETWSGVPALLSLYRKTYGAKSCPTIPRSNNFVVTSQNLQQYFLQQAIPQALARMRTNGMALQEVQCFIVDYIRYNDNSMNRYSDDHYRASLLNALAACIAPVNTLGGGNYIPDALSWEMNEVVEETTHALNLDTIKPSFRHVVGVAALNVVHHLQRNGHIPSDSKIFWVFAAPKLCVSMRKVALHIIVERLSMSRKKQSTNDLMRLLAMLSQDSDPAIRLHIATELALMPPFSTHECTDTGPTNPCNTAQIAEELWMLMSRTSLDTRVRLLLMDLFFSLYGMSAPFVKGGPAMISGHQRAKRRQCDGRPEASTSSREEDAVGEQPAMFAPSDLEARLRESLHFSENSTSPSEGKAPLPDPRILDDLEVSAKEVSANLDMVLRDLRGCLHGMGDLTLESIQCFTAAIANACDVADVNVKSTYAMLAKVEEVNHAMQKLSTLSKQIKEMRRLVEMFETLFQGSLK</sequence>
<keyword evidence="6 14" id="KW-0819">tRNA processing</keyword>
<keyword evidence="13 14" id="KW-0862">Zinc</keyword>
<dbReference type="InterPro" id="IPR000571">
    <property type="entry name" value="Znf_CCCH"/>
</dbReference>
<evidence type="ECO:0000256" key="13">
    <source>
        <dbReference type="PROSITE-ProRule" id="PRU00723"/>
    </source>
</evidence>
<keyword evidence="8" id="KW-0805">Transcription regulation</keyword>
<evidence type="ECO:0000256" key="10">
    <source>
        <dbReference type="ARBA" id="ARBA00023163"/>
    </source>
</evidence>
<evidence type="ECO:0000256" key="14">
    <source>
        <dbReference type="RuleBase" id="RU291113"/>
    </source>
</evidence>
<proteinExistence type="inferred from homology"/>
<dbReference type="Pfam" id="PF25585">
    <property type="entry name" value="zf-CCCH_DUS3L"/>
    <property type="match status" value="1"/>
</dbReference>
<protein>
    <recommendedName>
        <fullName evidence="14">tRNA-dihydrouridine(47) synthase [NAD(P)(+)]</fullName>
        <ecNumber evidence="14">1.3.1.-</ecNumber>
    </recommendedName>
    <alternativeName>
        <fullName evidence="14">tRNA-dihydrouridine synthase 3</fullName>
    </alternativeName>
</protein>
<feature type="domain" description="C3H1-type" evidence="16">
    <location>
        <begin position="218"/>
        <end position="246"/>
    </location>
</feature>
<comment type="similarity">
    <text evidence="3">Belongs to the TAF2 family.</text>
</comment>
<keyword evidence="10" id="KW-0804">Transcription</keyword>
<dbReference type="GO" id="GO:0005669">
    <property type="term" value="C:transcription factor TFIID complex"/>
    <property type="evidence" value="ECO:0007669"/>
    <property type="project" value="InterPro"/>
</dbReference>
<dbReference type="EC" id="1.3.1.-" evidence="14"/>
<dbReference type="InterPro" id="IPR035587">
    <property type="entry name" value="DUS-like_FMN-bd"/>
</dbReference>
<comment type="caution">
    <text evidence="17">The sequence shown here is derived from an EMBL/GenBank/DDBJ whole genome shotgun (WGS) entry which is preliminary data.</text>
</comment>
<keyword evidence="7 14" id="KW-0560">Oxidoreductase</keyword>
<dbReference type="GO" id="GO:0006367">
    <property type="term" value="P:transcription initiation at RNA polymerase II promoter"/>
    <property type="evidence" value="ECO:0007669"/>
    <property type="project" value="TreeGrafter"/>
</dbReference>
<evidence type="ECO:0000256" key="9">
    <source>
        <dbReference type="ARBA" id="ARBA00023027"/>
    </source>
</evidence>
<dbReference type="Pfam" id="PF25316">
    <property type="entry name" value="TAF2_3rd"/>
    <property type="match status" value="1"/>
</dbReference>
<keyword evidence="11" id="KW-0539">Nucleus</keyword>
<dbReference type="GO" id="GO:0000976">
    <property type="term" value="F:transcription cis-regulatory region binding"/>
    <property type="evidence" value="ECO:0007669"/>
    <property type="project" value="TreeGrafter"/>
</dbReference>
<keyword evidence="13 14" id="KW-0479">Metal-binding</keyword>
<dbReference type="PANTHER" id="PTHR15137:SF9">
    <property type="entry name" value="TRANSCRIPTION INITIATION FACTOR TFIID SUBUNIT 2"/>
    <property type="match status" value="1"/>
</dbReference>
<dbReference type="GO" id="GO:0017150">
    <property type="term" value="F:tRNA dihydrouridine synthase activity"/>
    <property type="evidence" value="ECO:0007669"/>
    <property type="project" value="UniProtKB-UniRule"/>
</dbReference>
<evidence type="ECO:0000256" key="8">
    <source>
        <dbReference type="ARBA" id="ARBA00023015"/>
    </source>
</evidence>
<dbReference type="GO" id="GO:0050660">
    <property type="term" value="F:flavin adenine dinucleotide binding"/>
    <property type="evidence" value="ECO:0007669"/>
    <property type="project" value="UniProtKB-UniRule"/>
</dbReference>
<dbReference type="PANTHER" id="PTHR15137">
    <property type="entry name" value="TRANSCRIPTION INITIATION FACTOR TFIID"/>
    <property type="match status" value="1"/>
</dbReference>
<dbReference type="PROSITE" id="PS50103">
    <property type="entry name" value="ZF_C3H1"/>
    <property type="match status" value="2"/>
</dbReference>
<dbReference type="Pfam" id="PF01207">
    <property type="entry name" value="Dus"/>
    <property type="match status" value="1"/>
</dbReference>
<dbReference type="Pfam" id="PF10157">
    <property type="entry name" value="BORCS6"/>
    <property type="match status" value="1"/>
</dbReference>
<name>A0AAN8G964_TRICO</name>
<evidence type="ECO:0000256" key="7">
    <source>
        <dbReference type="ARBA" id="ARBA00023002"/>
    </source>
</evidence>
<keyword evidence="4 14" id="KW-0285">Flavoprotein</keyword>